<organism evidence="2 3">
    <name type="scientific">Lentinus tigrinus ALCF2SS1-6</name>
    <dbReference type="NCBI Taxonomy" id="1328759"/>
    <lineage>
        <taxon>Eukaryota</taxon>
        <taxon>Fungi</taxon>
        <taxon>Dikarya</taxon>
        <taxon>Basidiomycota</taxon>
        <taxon>Agaricomycotina</taxon>
        <taxon>Agaricomycetes</taxon>
        <taxon>Polyporales</taxon>
        <taxon>Polyporaceae</taxon>
        <taxon>Lentinus</taxon>
    </lineage>
</organism>
<evidence type="ECO:0000313" key="2">
    <source>
        <dbReference type="EMBL" id="RPD56965.1"/>
    </source>
</evidence>
<keyword evidence="3" id="KW-1185">Reference proteome</keyword>
<reference evidence="2" key="1">
    <citation type="journal article" date="2018" name="Genome Biol. Evol.">
        <title>Genomics and development of Lentinus tigrinus, a white-rot wood-decaying mushroom with dimorphic fruiting bodies.</title>
        <authorList>
            <person name="Wu B."/>
            <person name="Xu Z."/>
            <person name="Knudson A."/>
            <person name="Carlson A."/>
            <person name="Chen N."/>
            <person name="Kovaka S."/>
            <person name="LaButti K."/>
            <person name="Lipzen A."/>
            <person name="Pennachio C."/>
            <person name="Riley R."/>
            <person name="Schakwitz W."/>
            <person name="Umezawa K."/>
            <person name="Ohm R.A."/>
            <person name="Grigoriev I.V."/>
            <person name="Nagy L.G."/>
            <person name="Gibbons J."/>
            <person name="Hibbett D."/>
        </authorList>
    </citation>
    <scope>NUCLEOTIDE SEQUENCE [LARGE SCALE GENOMIC DNA]</scope>
    <source>
        <strain evidence="2">ALCF2SS1-6</strain>
    </source>
</reference>
<feature type="region of interest" description="Disordered" evidence="1">
    <location>
        <begin position="95"/>
        <end position="135"/>
    </location>
</feature>
<evidence type="ECO:0000313" key="3">
    <source>
        <dbReference type="Proteomes" id="UP000313359"/>
    </source>
</evidence>
<accession>A0A5C2S0M3</accession>
<dbReference type="EMBL" id="ML122284">
    <property type="protein sequence ID" value="RPD56965.1"/>
    <property type="molecule type" value="Genomic_DNA"/>
</dbReference>
<gene>
    <name evidence="2" type="ORF">L227DRAFT_552810</name>
</gene>
<sequence>MSTQSQYAGASAVPLIKSPSLRLPRPVEHPPDIHPLPDSVTAYFVYPFTLEPHVLTVEASRRSTLAAHAARREAYLKAREEEKERRKREALRRIAPGFEPSSTPLVPTKRFSGVPNVPGSTTSGDDSGHRRTKSVMEDLVDQLAALESK</sequence>
<name>A0A5C2S0M3_9APHY</name>
<dbReference type="AlphaFoldDB" id="A0A5C2S0M3"/>
<protein>
    <submittedName>
        <fullName evidence="2">Uncharacterized protein</fullName>
    </submittedName>
</protein>
<proteinExistence type="predicted"/>
<evidence type="ECO:0000256" key="1">
    <source>
        <dbReference type="SAM" id="MobiDB-lite"/>
    </source>
</evidence>
<dbReference type="Proteomes" id="UP000313359">
    <property type="component" value="Unassembled WGS sequence"/>
</dbReference>
<dbReference type="OrthoDB" id="2506317at2759"/>